<dbReference type="EMBL" id="FNTF01000002">
    <property type="protein sequence ID" value="SEC39453.1"/>
    <property type="molecule type" value="Genomic_DNA"/>
</dbReference>
<proteinExistence type="predicted"/>
<accession>A0A1H4S5L5</accession>
<dbReference type="AlphaFoldDB" id="A0A1H4S5L5"/>
<evidence type="ECO:0000313" key="2">
    <source>
        <dbReference type="EMBL" id="SEC39453.1"/>
    </source>
</evidence>
<name>A0A1H4S5L5_9PSED</name>
<organism evidence="2 3">
    <name type="scientific">Pseudomonas frederiksbergensis</name>
    <dbReference type="NCBI Taxonomy" id="104087"/>
    <lineage>
        <taxon>Bacteria</taxon>
        <taxon>Pseudomonadati</taxon>
        <taxon>Pseudomonadota</taxon>
        <taxon>Gammaproteobacteria</taxon>
        <taxon>Pseudomonadales</taxon>
        <taxon>Pseudomonadaceae</taxon>
        <taxon>Pseudomonas</taxon>
    </lineage>
</organism>
<protein>
    <submittedName>
        <fullName evidence="2">Uncharacterized protein</fullName>
    </submittedName>
</protein>
<dbReference type="Proteomes" id="UP000183114">
    <property type="component" value="Unassembled WGS sequence"/>
</dbReference>
<evidence type="ECO:0000313" key="3">
    <source>
        <dbReference type="Proteomes" id="UP000183114"/>
    </source>
</evidence>
<sequence>MDIELDQFQKDLLESVREMNESRAAQVSKTRPLRIQDCIDTYVSSSATHPKNVSPKQENSDT</sequence>
<gene>
    <name evidence="2" type="ORF">SAMN04490185_1344</name>
</gene>
<dbReference type="RefSeq" id="WP_074872626.1">
    <property type="nucleotide sequence ID" value="NZ_FNTF01000002.1"/>
</dbReference>
<feature type="region of interest" description="Disordered" evidence="1">
    <location>
        <begin position="42"/>
        <end position="62"/>
    </location>
</feature>
<reference evidence="2 3" key="1">
    <citation type="submission" date="2016-10" db="EMBL/GenBank/DDBJ databases">
        <authorList>
            <person name="de Groot N.N."/>
        </authorList>
    </citation>
    <scope>NUCLEOTIDE SEQUENCE [LARGE SCALE GENOMIC DNA]</scope>
    <source>
        <strain evidence="2 3">BS3655</strain>
    </source>
</reference>
<evidence type="ECO:0000256" key="1">
    <source>
        <dbReference type="SAM" id="MobiDB-lite"/>
    </source>
</evidence>